<comment type="caution">
    <text evidence="1">Lacks conserved residue(s) required for the propagation of feature annotation.</text>
</comment>
<proteinExistence type="predicted"/>
<evidence type="ECO:0000256" key="1">
    <source>
        <dbReference type="PROSITE-ProRule" id="PRU01005"/>
    </source>
</evidence>
<dbReference type="AlphaFoldDB" id="A0A183FFR0"/>
<dbReference type="PROSITE" id="PS51670">
    <property type="entry name" value="SHKT"/>
    <property type="match status" value="1"/>
</dbReference>
<evidence type="ECO:0000313" key="4">
    <source>
        <dbReference type="EMBL" id="VDO64387.1"/>
    </source>
</evidence>
<dbReference type="Pfam" id="PF01549">
    <property type="entry name" value="ShK"/>
    <property type="match status" value="1"/>
</dbReference>
<reference evidence="4 5" key="1">
    <citation type="submission" date="2018-11" db="EMBL/GenBank/DDBJ databases">
        <authorList>
            <consortium name="Pathogen Informatics"/>
        </authorList>
    </citation>
    <scope>NUCLEOTIDE SEQUENCE [LARGE SCALE GENOMIC DNA]</scope>
</reference>
<evidence type="ECO:0000313" key="6">
    <source>
        <dbReference type="WBParaSite" id="HPBE_0000539001-mRNA-1"/>
    </source>
</evidence>
<accession>A0A3P7XW46</accession>
<feature type="chain" id="PRO_5044551391" evidence="2">
    <location>
        <begin position="21"/>
        <end position="87"/>
    </location>
</feature>
<evidence type="ECO:0000256" key="2">
    <source>
        <dbReference type="SAM" id="SignalP"/>
    </source>
</evidence>
<protein>
    <submittedName>
        <fullName evidence="6">ShKT domain-containing protein</fullName>
    </submittedName>
</protein>
<dbReference type="InterPro" id="IPR003582">
    <property type="entry name" value="ShKT_dom"/>
</dbReference>
<organism evidence="5 6">
    <name type="scientific">Heligmosomoides polygyrus</name>
    <name type="common">Parasitic roundworm</name>
    <dbReference type="NCBI Taxonomy" id="6339"/>
    <lineage>
        <taxon>Eukaryota</taxon>
        <taxon>Metazoa</taxon>
        <taxon>Ecdysozoa</taxon>
        <taxon>Nematoda</taxon>
        <taxon>Chromadorea</taxon>
        <taxon>Rhabditida</taxon>
        <taxon>Rhabditina</taxon>
        <taxon>Rhabditomorpha</taxon>
        <taxon>Strongyloidea</taxon>
        <taxon>Heligmosomidae</taxon>
        <taxon>Heligmosomoides</taxon>
    </lineage>
</organism>
<evidence type="ECO:0000313" key="5">
    <source>
        <dbReference type="Proteomes" id="UP000050761"/>
    </source>
</evidence>
<dbReference type="WBParaSite" id="HPBE_0000539001-mRNA-1">
    <property type="protein sequence ID" value="HPBE_0000539001-mRNA-1"/>
    <property type="gene ID" value="HPBE_0000539001"/>
</dbReference>
<sequence length="87" mass="9717">MKPCALIVVLLFSQYSLDSGTDFPKAVLQMSLWFGVVLLVVTVTAVTDEIDHLCADKSPYCNTNDCTVRPGYAMEYCRRTCGSCERR</sequence>
<dbReference type="SMART" id="SM00254">
    <property type="entry name" value="ShKT"/>
    <property type="match status" value="1"/>
</dbReference>
<keyword evidence="2" id="KW-0732">Signal</keyword>
<feature type="domain" description="ShKT" evidence="3">
    <location>
        <begin position="54"/>
        <end position="84"/>
    </location>
</feature>
<gene>
    <name evidence="4" type="ORF">HPBE_LOCUS5391</name>
</gene>
<dbReference type="EMBL" id="UZAH01025461">
    <property type="protein sequence ID" value="VDO64387.1"/>
    <property type="molecule type" value="Genomic_DNA"/>
</dbReference>
<feature type="signal peptide" evidence="2">
    <location>
        <begin position="1"/>
        <end position="20"/>
    </location>
</feature>
<accession>A0A183FFR0</accession>
<evidence type="ECO:0000259" key="3">
    <source>
        <dbReference type="PROSITE" id="PS51670"/>
    </source>
</evidence>
<dbReference type="Proteomes" id="UP000050761">
    <property type="component" value="Unassembled WGS sequence"/>
</dbReference>
<dbReference type="OrthoDB" id="5868374at2759"/>
<reference evidence="6" key="2">
    <citation type="submission" date="2019-09" db="UniProtKB">
        <authorList>
            <consortium name="WormBaseParasite"/>
        </authorList>
    </citation>
    <scope>IDENTIFICATION</scope>
</reference>
<name>A0A183FFR0_HELPZ</name>
<keyword evidence="5" id="KW-1185">Reference proteome</keyword>